<proteinExistence type="predicted"/>
<dbReference type="GeneID" id="28490643"/>
<evidence type="ECO:0000256" key="2">
    <source>
        <dbReference type="ARBA" id="ARBA00022485"/>
    </source>
</evidence>
<evidence type="ECO:0000313" key="9">
    <source>
        <dbReference type="Proteomes" id="UP000070587"/>
    </source>
</evidence>
<evidence type="ECO:0000259" key="7">
    <source>
        <dbReference type="PROSITE" id="PS51918"/>
    </source>
</evidence>
<dbReference type="InterPro" id="IPR006638">
    <property type="entry name" value="Elp3/MiaA/NifB-like_rSAM"/>
</dbReference>
<dbReference type="SFLD" id="SFLDG01067">
    <property type="entry name" value="SPASM/twitch_domain_containing"/>
    <property type="match status" value="1"/>
</dbReference>
<evidence type="ECO:0000256" key="1">
    <source>
        <dbReference type="ARBA" id="ARBA00001966"/>
    </source>
</evidence>
<dbReference type="SMART" id="SM00729">
    <property type="entry name" value="Elp3"/>
    <property type="match status" value="1"/>
</dbReference>
<dbReference type="InterPro" id="IPR007197">
    <property type="entry name" value="rSAM"/>
</dbReference>
<reference evidence="8 9" key="2">
    <citation type="journal article" date="2016" name="Int. J. Syst. Evol. Microbiol.">
        <title>Pyrococcus kukulkanii sp. nov., a hyperthermophilic, piezophilic archaeon isolated from a deep-sea hydrothermal vent.</title>
        <authorList>
            <person name="Callac N."/>
            <person name="Oger P."/>
            <person name="Lesongeur F."/>
            <person name="Rattray J.E."/>
            <person name="Vannier P."/>
            <person name="Michoud G."/>
            <person name="Beauverger M."/>
            <person name="Gayet N."/>
            <person name="Rouxel O."/>
            <person name="Jebbar M."/>
            <person name="Godfroy A."/>
        </authorList>
    </citation>
    <scope>NUCLEOTIDE SEQUENCE [LARGE SCALE GENOMIC DNA]</scope>
    <source>
        <strain evidence="8 9">NCB100</strain>
    </source>
</reference>
<dbReference type="PANTHER" id="PTHR11228:SF34">
    <property type="entry name" value="TUNGSTEN-CONTAINING ALDEHYDE FERREDOXIN OXIDOREDUCTASE COFACTOR MODIFYING PROTEIN"/>
    <property type="match status" value="1"/>
</dbReference>
<dbReference type="OrthoDB" id="5620at2157"/>
<dbReference type="Proteomes" id="UP000070587">
    <property type="component" value="Chromosome"/>
</dbReference>
<dbReference type="AlphaFoldDB" id="A0A127B7V1"/>
<dbReference type="EMBL" id="CP010835">
    <property type="protein sequence ID" value="AMM53462.1"/>
    <property type="molecule type" value="Genomic_DNA"/>
</dbReference>
<dbReference type="InterPro" id="IPR050377">
    <property type="entry name" value="Radical_SAM_PqqE_MftC-like"/>
</dbReference>
<dbReference type="SUPFAM" id="SSF102114">
    <property type="entry name" value="Radical SAM enzymes"/>
    <property type="match status" value="1"/>
</dbReference>
<dbReference type="PATRIC" id="fig|1609559.3.peg.484"/>
<keyword evidence="6" id="KW-0411">Iron-sulfur</keyword>
<dbReference type="InterPro" id="IPR027604">
    <property type="entry name" value="W_rSAM_matur"/>
</dbReference>
<dbReference type="GO" id="GO:0003824">
    <property type="term" value="F:catalytic activity"/>
    <property type="evidence" value="ECO:0007669"/>
    <property type="project" value="InterPro"/>
</dbReference>
<evidence type="ECO:0000256" key="3">
    <source>
        <dbReference type="ARBA" id="ARBA00022691"/>
    </source>
</evidence>
<dbReference type="PANTHER" id="PTHR11228">
    <property type="entry name" value="RADICAL SAM DOMAIN PROTEIN"/>
    <property type="match status" value="1"/>
</dbReference>
<dbReference type="InterPro" id="IPR058240">
    <property type="entry name" value="rSAM_sf"/>
</dbReference>
<dbReference type="SFLD" id="SFLDG01387">
    <property type="entry name" value="BtrN-like_SPASM_domain_contain"/>
    <property type="match status" value="1"/>
</dbReference>
<dbReference type="CDD" id="cd21121">
    <property type="entry name" value="SPASM_Cmo-like"/>
    <property type="match status" value="1"/>
</dbReference>
<dbReference type="STRING" id="1609559.TQ32_02375"/>
<dbReference type="Gene3D" id="3.20.20.70">
    <property type="entry name" value="Aldolase class I"/>
    <property type="match status" value="1"/>
</dbReference>
<dbReference type="InterPro" id="IPR023885">
    <property type="entry name" value="4Fe4S-binding_SPASM_dom"/>
</dbReference>
<keyword evidence="2" id="KW-0004">4Fe-4S</keyword>
<evidence type="ECO:0000256" key="5">
    <source>
        <dbReference type="ARBA" id="ARBA00023004"/>
    </source>
</evidence>
<accession>A0A127B7V1</accession>
<keyword evidence="3" id="KW-0949">S-adenosyl-L-methionine</keyword>
<name>A0A127B7V1_9EURY</name>
<evidence type="ECO:0000313" key="8">
    <source>
        <dbReference type="EMBL" id="AMM53462.1"/>
    </source>
</evidence>
<protein>
    <submittedName>
        <fullName evidence="8">Aldehyde:ferredoxin oxidoreductase</fullName>
    </submittedName>
</protein>
<dbReference type="RefSeq" id="WP_068320638.1">
    <property type="nucleotide sequence ID" value="NZ_CP010835.1"/>
</dbReference>
<dbReference type="GO" id="GO:0051536">
    <property type="term" value="F:iron-sulfur cluster binding"/>
    <property type="evidence" value="ECO:0007669"/>
    <property type="project" value="UniProtKB-KW"/>
</dbReference>
<keyword evidence="5" id="KW-0408">Iron</keyword>
<sequence>MKFHLWGAEVSIEPKPDLKYLYLEITNHCNLKCEMCFKQYWEDEEGDMDWNLFLKILDDAEEFPELKMIYFGGIGEPAVHPRFMDMVREVKRRGFALGMSSNGVLLTESILEEFVKLGVDMVYFSMDAIPTASDIIKLGHVTSKVVEDRIKTLVKLKEEYKVEKPIIGVEVVATKENYQQLPEMALYLRELGVDSMLVSNLVPMTKEQAKLIVYDGSVDMDPIVKELQRIASGGPFMKIAEFKLRTERYCEFVENNVAVVRWDGEVFPCYRFLHTYPEVIFGREKKVVAHSFGNVKEKSLRDIWMSRDFVWFRFIVRASAYPSCIDCPLNDSCSFVLDTRQDCWSNSPSCGDCLWGRGIILCPIPTEYMGKFL</sequence>
<reference evidence="9" key="1">
    <citation type="submission" date="2015-02" db="EMBL/GenBank/DDBJ databases">
        <title>Pyrococcus kukulkanii sp. nov., a novel hyperthermophilic archaeon isolated from a deep-sea hydrothermal vent at the Guaymas Basin.</title>
        <authorList>
            <person name="Oger P.M."/>
            <person name="Callac N."/>
            <person name="Jebbar M."/>
            <person name="Godfroy A."/>
        </authorList>
    </citation>
    <scope>NUCLEOTIDE SEQUENCE [LARGE SCALE GENOMIC DNA]</scope>
    <source>
        <strain evidence="9">NCB100</strain>
    </source>
</reference>
<dbReference type="GO" id="GO:0046872">
    <property type="term" value="F:metal ion binding"/>
    <property type="evidence" value="ECO:0007669"/>
    <property type="project" value="UniProtKB-KW"/>
</dbReference>
<evidence type="ECO:0000256" key="6">
    <source>
        <dbReference type="ARBA" id="ARBA00023014"/>
    </source>
</evidence>
<feature type="domain" description="Radical SAM core" evidence="7">
    <location>
        <begin position="15"/>
        <end position="235"/>
    </location>
</feature>
<dbReference type="InterPro" id="IPR013785">
    <property type="entry name" value="Aldolase_TIM"/>
</dbReference>
<dbReference type="PROSITE" id="PS51918">
    <property type="entry name" value="RADICAL_SAM"/>
    <property type="match status" value="1"/>
</dbReference>
<keyword evidence="4" id="KW-0479">Metal-binding</keyword>
<comment type="cofactor">
    <cofactor evidence="1">
        <name>[4Fe-4S] cluster</name>
        <dbReference type="ChEBI" id="CHEBI:49883"/>
    </cofactor>
</comment>
<gene>
    <name evidence="8" type="ORF">TQ32_02375</name>
</gene>
<dbReference type="SFLD" id="SFLDS00029">
    <property type="entry name" value="Radical_SAM"/>
    <property type="match status" value="1"/>
</dbReference>
<dbReference type="Pfam" id="PF13186">
    <property type="entry name" value="SPASM"/>
    <property type="match status" value="1"/>
</dbReference>
<dbReference type="NCBIfam" id="TIGR04317">
    <property type="entry name" value="W_rSAM_matur"/>
    <property type="match status" value="1"/>
</dbReference>
<dbReference type="KEGG" id="pyc:TQ32_02375"/>
<evidence type="ECO:0000256" key="4">
    <source>
        <dbReference type="ARBA" id="ARBA00022723"/>
    </source>
</evidence>
<dbReference type="Pfam" id="PF04055">
    <property type="entry name" value="Radical_SAM"/>
    <property type="match status" value="1"/>
</dbReference>
<dbReference type="SFLD" id="SFLDF00570">
    <property type="entry name" value="tungsten_cofactor_oxidoreducas"/>
    <property type="match status" value="1"/>
</dbReference>
<dbReference type="InterPro" id="IPR034391">
    <property type="entry name" value="AdoMet-like_SPASM_containing"/>
</dbReference>
<organism evidence="8 9">
    <name type="scientific">Pyrococcus kukulkanii</name>
    <dbReference type="NCBI Taxonomy" id="1609559"/>
    <lineage>
        <taxon>Archaea</taxon>
        <taxon>Methanobacteriati</taxon>
        <taxon>Methanobacteriota</taxon>
        <taxon>Thermococci</taxon>
        <taxon>Thermococcales</taxon>
        <taxon>Thermococcaceae</taxon>
        <taxon>Pyrococcus</taxon>
    </lineage>
</organism>
<dbReference type="CDD" id="cd01335">
    <property type="entry name" value="Radical_SAM"/>
    <property type="match status" value="1"/>
</dbReference>